<gene>
    <name evidence="2" type="ORF">KAK11_11610</name>
</gene>
<comment type="caution">
    <text evidence="2">The sequence shown here is derived from an EMBL/GenBank/DDBJ whole genome shotgun (WGS) entry which is preliminary data.</text>
</comment>
<feature type="transmembrane region" description="Helical" evidence="1">
    <location>
        <begin position="16"/>
        <end position="37"/>
    </location>
</feature>
<keyword evidence="3" id="KW-1185">Reference proteome</keyword>
<evidence type="ECO:0000313" key="2">
    <source>
        <dbReference type="EMBL" id="MBQ0935974.1"/>
    </source>
</evidence>
<accession>A0ABS5DY20</accession>
<reference evidence="2 3" key="1">
    <citation type="submission" date="2021-04" db="EMBL/GenBank/DDBJ databases">
        <title>The genome sequence of type strain Ideonella paludis KCTC 32238.</title>
        <authorList>
            <person name="Liu Y."/>
        </authorList>
    </citation>
    <scope>NUCLEOTIDE SEQUENCE [LARGE SCALE GENOMIC DNA]</scope>
    <source>
        <strain evidence="2 3">KCTC 32238</strain>
    </source>
</reference>
<dbReference type="Pfam" id="PF07963">
    <property type="entry name" value="N_methyl"/>
    <property type="match status" value="1"/>
</dbReference>
<dbReference type="NCBIfam" id="TIGR02532">
    <property type="entry name" value="IV_pilin_GFxxxE"/>
    <property type="match status" value="1"/>
</dbReference>
<organism evidence="2 3">
    <name type="scientific">Ideonella paludis</name>
    <dbReference type="NCBI Taxonomy" id="1233411"/>
    <lineage>
        <taxon>Bacteria</taxon>
        <taxon>Pseudomonadati</taxon>
        <taxon>Pseudomonadota</taxon>
        <taxon>Betaproteobacteria</taxon>
        <taxon>Burkholderiales</taxon>
        <taxon>Sphaerotilaceae</taxon>
        <taxon>Ideonella</taxon>
    </lineage>
</organism>
<keyword evidence="1" id="KW-1133">Transmembrane helix</keyword>
<dbReference type="Proteomes" id="UP000672097">
    <property type="component" value="Unassembled WGS sequence"/>
</dbReference>
<keyword evidence="1" id="KW-0472">Membrane</keyword>
<evidence type="ECO:0000256" key="1">
    <source>
        <dbReference type="SAM" id="Phobius"/>
    </source>
</evidence>
<dbReference type="EMBL" id="JAGQDG010000004">
    <property type="protein sequence ID" value="MBQ0935974.1"/>
    <property type="molecule type" value="Genomic_DNA"/>
</dbReference>
<dbReference type="InterPro" id="IPR012902">
    <property type="entry name" value="N_methyl_site"/>
</dbReference>
<keyword evidence="1" id="KW-0812">Transmembrane</keyword>
<dbReference type="PROSITE" id="PS00409">
    <property type="entry name" value="PROKAR_NTER_METHYL"/>
    <property type="match status" value="1"/>
</dbReference>
<sequence length="168" mass="17400">MRVQQARSLPVSNGGFTLIELIVVIVILGVLAATALPKFMSLSADARIAVVTRARVEVAGAANLAYSKCLLVSGCVASGKGASLSGPDGRVGFMYNGYPTGQLRTGTWGFFGIKEWVNVGGLTVVEVNTSVTEFREPSASDPANCLVRYTEAVSLGAGPTTIIVTTGC</sequence>
<proteinExistence type="predicted"/>
<name>A0ABS5DY20_9BURK</name>
<dbReference type="SUPFAM" id="SSF54523">
    <property type="entry name" value="Pili subunits"/>
    <property type="match status" value="1"/>
</dbReference>
<dbReference type="InterPro" id="IPR045584">
    <property type="entry name" value="Pilin-like"/>
</dbReference>
<protein>
    <submittedName>
        <fullName evidence="2">Type II secretion system protein</fullName>
    </submittedName>
</protein>
<evidence type="ECO:0000313" key="3">
    <source>
        <dbReference type="Proteomes" id="UP000672097"/>
    </source>
</evidence>
<dbReference type="Gene3D" id="3.30.700.10">
    <property type="entry name" value="Glycoprotein, Type 4 Pilin"/>
    <property type="match status" value="1"/>
</dbReference>